<evidence type="ECO:0000256" key="1">
    <source>
        <dbReference type="SAM" id="MobiDB-lite"/>
    </source>
</evidence>
<evidence type="ECO:0000313" key="3">
    <source>
        <dbReference type="Proteomes" id="UP001165083"/>
    </source>
</evidence>
<dbReference type="AlphaFoldDB" id="A0A9W6TY98"/>
<sequence length="125" mass="13151">MSSEAHRVSMASSNMSSSTNATLEPKQLTLSTCVSVLHPDIAATTPVSSKPYARPLSLIARHRSGDTISDSSSNDDKQRSSIIRLTSSAVSQQHQKDISPVSPIGSPSLSLDVDPVESSTSCVNP</sequence>
<accession>A0A9W6TY98</accession>
<feature type="region of interest" description="Disordered" evidence="1">
    <location>
        <begin position="1"/>
        <end position="23"/>
    </location>
</feature>
<feature type="region of interest" description="Disordered" evidence="1">
    <location>
        <begin position="86"/>
        <end position="125"/>
    </location>
</feature>
<proteinExistence type="predicted"/>
<name>A0A9W6TY98_9STRA</name>
<comment type="caution">
    <text evidence="2">The sequence shown here is derived from an EMBL/GenBank/DDBJ whole genome shotgun (WGS) entry which is preliminary data.</text>
</comment>
<reference evidence="2" key="1">
    <citation type="submission" date="2023-04" db="EMBL/GenBank/DDBJ databases">
        <title>Phytophthora lilii NBRC 32176.</title>
        <authorList>
            <person name="Ichikawa N."/>
            <person name="Sato H."/>
            <person name="Tonouchi N."/>
        </authorList>
    </citation>
    <scope>NUCLEOTIDE SEQUENCE</scope>
    <source>
        <strain evidence="2">NBRC 32176</strain>
    </source>
</reference>
<gene>
    <name evidence="2" type="ORF">Plil01_000854400</name>
</gene>
<dbReference type="Proteomes" id="UP001165083">
    <property type="component" value="Unassembled WGS sequence"/>
</dbReference>
<evidence type="ECO:0000313" key="2">
    <source>
        <dbReference type="EMBL" id="GMF21608.1"/>
    </source>
</evidence>
<organism evidence="2 3">
    <name type="scientific">Phytophthora lilii</name>
    <dbReference type="NCBI Taxonomy" id="2077276"/>
    <lineage>
        <taxon>Eukaryota</taxon>
        <taxon>Sar</taxon>
        <taxon>Stramenopiles</taxon>
        <taxon>Oomycota</taxon>
        <taxon>Peronosporomycetes</taxon>
        <taxon>Peronosporales</taxon>
        <taxon>Peronosporaceae</taxon>
        <taxon>Phytophthora</taxon>
    </lineage>
</organism>
<feature type="compositionally biased region" description="Low complexity" evidence="1">
    <location>
        <begin position="9"/>
        <end position="22"/>
    </location>
</feature>
<protein>
    <submittedName>
        <fullName evidence="2">Unnamed protein product</fullName>
    </submittedName>
</protein>
<keyword evidence="3" id="KW-1185">Reference proteome</keyword>
<dbReference type="EMBL" id="BSXW01000413">
    <property type="protein sequence ID" value="GMF21608.1"/>
    <property type="molecule type" value="Genomic_DNA"/>
</dbReference>
<dbReference type="OrthoDB" id="10359546at2759"/>